<accession>A0ABX2TBM6</accession>
<evidence type="ECO:0000259" key="1">
    <source>
        <dbReference type="Pfam" id="PF05099"/>
    </source>
</evidence>
<gene>
    <name evidence="2" type="ORF">HND93_13000</name>
</gene>
<evidence type="ECO:0000313" key="3">
    <source>
        <dbReference type="Proteomes" id="UP000584642"/>
    </source>
</evidence>
<proteinExistence type="predicted"/>
<sequence length="158" mass="17488">MPTPTVTHDRSRSHLAGEFVMQRNEEFLVAVVSACAAVAYADGWVTREERRRLLGALRSCDALAAFPVEEVGQLFDEVTDAFARDHDTAEQAAFERVEPFRGTPSRSREILRACTAVAAADTQLDGEERTILLLLCEQLALDPAEFDLADARGPRRRA</sequence>
<comment type="caution">
    <text evidence="2">The sequence shown here is derived from an EMBL/GenBank/DDBJ whole genome shotgun (WGS) entry which is preliminary data.</text>
</comment>
<dbReference type="Pfam" id="PF05099">
    <property type="entry name" value="TerB"/>
    <property type="match status" value="1"/>
</dbReference>
<dbReference type="SUPFAM" id="SSF158682">
    <property type="entry name" value="TerB-like"/>
    <property type="match status" value="1"/>
</dbReference>
<feature type="domain" description="Co-chaperone DjlA N-terminal" evidence="1">
    <location>
        <begin position="29"/>
        <end position="150"/>
    </location>
</feature>
<dbReference type="Gene3D" id="1.10.3680.10">
    <property type="entry name" value="TerB-like"/>
    <property type="match status" value="1"/>
</dbReference>
<dbReference type="InterPro" id="IPR029024">
    <property type="entry name" value="TerB-like"/>
</dbReference>
<evidence type="ECO:0000313" key="2">
    <source>
        <dbReference type="EMBL" id="NYZ20632.1"/>
    </source>
</evidence>
<protein>
    <submittedName>
        <fullName evidence="2">Tellurite resistance TerB family protein</fullName>
    </submittedName>
</protein>
<organism evidence="2 3">
    <name type="scientific">Azospirillum oleiclasticum</name>
    <dbReference type="NCBI Taxonomy" id="2735135"/>
    <lineage>
        <taxon>Bacteria</taxon>
        <taxon>Pseudomonadati</taxon>
        <taxon>Pseudomonadota</taxon>
        <taxon>Alphaproteobacteria</taxon>
        <taxon>Rhodospirillales</taxon>
        <taxon>Azospirillaceae</taxon>
        <taxon>Azospirillum</taxon>
    </lineage>
</organism>
<dbReference type="InterPro" id="IPR007791">
    <property type="entry name" value="DjlA_N"/>
</dbReference>
<name>A0ABX2TBM6_9PROT</name>
<dbReference type="Proteomes" id="UP000584642">
    <property type="component" value="Unassembled WGS sequence"/>
</dbReference>
<dbReference type="EMBL" id="JABFDB010000008">
    <property type="protein sequence ID" value="NYZ20632.1"/>
    <property type="molecule type" value="Genomic_DNA"/>
</dbReference>
<keyword evidence="3" id="KW-1185">Reference proteome</keyword>
<dbReference type="RefSeq" id="WP_180282397.1">
    <property type="nucleotide sequence ID" value="NZ_JABFDB010000008.1"/>
</dbReference>
<reference evidence="2 3" key="1">
    <citation type="submission" date="2020-05" db="EMBL/GenBank/DDBJ databases">
        <title>Azospirillum oleiclasticum sp. nov, a nitrogen-fixing and heavy crude oil-emulsifying bacterium isolated from the crude oil of Yumen Oilfield.</title>
        <authorList>
            <person name="Wu D."/>
            <person name="Cai M."/>
            <person name="Zhang X."/>
        </authorList>
    </citation>
    <scope>NUCLEOTIDE SEQUENCE [LARGE SCALE GENOMIC DNA]</scope>
    <source>
        <strain evidence="2 3">ROY-1-1-2</strain>
    </source>
</reference>